<dbReference type="SMART" id="SM00382">
    <property type="entry name" value="AAA"/>
    <property type="match status" value="1"/>
</dbReference>
<dbReference type="InterPro" id="IPR027417">
    <property type="entry name" value="P-loop_NTPase"/>
</dbReference>
<evidence type="ECO:0000313" key="5">
    <source>
        <dbReference type="EMBL" id="NOT33100.1"/>
    </source>
</evidence>
<dbReference type="CDD" id="cd03257">
    <property type="entry name" value="ABC_NikE_OppD_transporters"/>
    <property type="match status" value="1"/>
</dbReference>
<keyword evidence="3 5" id="KW-0067">ATP-binding</keyword>
<dbReference type="AlphaFoldDB" id="A0A849SNW6"/>
<dbReference type="GO" id="GO:0055085">
    <property type="term" value="P:transmembrane transport"/>
    <property type="evidence" value="ECO:0007669"/>
    <property type="project" value="UniProtKB-ARBA"/>
</dbReference>
<feature type="domain" description="ABC transporter" evidence="4">
    <location>
        <begin position="2"/>
        <end position="274"/>
    </location>
</feature>
<protein>
    <submittedName>
        <fullName evidence="5">ABC transporter ATP-binding protein</fullName>
    </submittedName>
</protein>
<dbReference type="PANTHER" id="PTHR43776">
    <property type="entry name" value="TRANSPORT ATP-BINDING PROTEIN"/>
    <property type="match status" value="1"/>
</dbReference>
<dbReference type="GO" id="GO:0005524">
    <property type="term" value="F:ATP binding"/>
    <property type="evidence" value="ECO:0007669"/>
    <property type="project" value="UniProtKB-KW"/>
</dbReference>
<organism evidence="5 6">
    <name type="scientific">Eiseniibacteriota bacterium</name>
    <dbReference type="NCBI Taxonomy" id="2212470"/>
    <lineage>
        <taxon>Bacteria</taxon>
        <taxon>Candidatus Eiseniibacteriota</taxon>
    </lineage>
</organism>
<dbReference type="EMBL" id="JABFRW010000029">
    <property type="protein sequence ID" value="NOT33100.1"/>
    <property type="molecule type" value="Genomic_DNA"/>
</dbReference>
<name>A0A849SNW6_UNCEI</name>
<dbReference type="PROSITE" id="PS50893">
    <property type="entry name" value="ABC_TRANSPORTER_2"/>
    <property type="match status" value="1"/>
</dbReference>
<dbReference type="Pfam" id="PF00005">
    <property type="entry name" value="ABC_tran"/>
    <property type="match status" value="1"/>
</dbReference>
<dbReference type="InterPro" id="IPR050319">
    <property type="entry name" value="ABC_transp_ATP-bind"/>
</dbReference>
<proteinExistence type="predicted"/>
<dbReference type="InterPro" id="IPR017871">
    <property type="entry name" value="ABC_transporter-like_CS"/>
</dbReference>
<reference evidence="5 6" key="1">
    <citation type="submission" date="2020-04" db="EMBL/GenBank/DDBJ databases">
        <title>Metagenomic profiling of ammonia- and methane-oxidizing microorganisms in a Dutch drinking water treatment plant.</title>
        <authorList>
            <person name="Poghosyan L."/>
            <person name="Leucker S."/>
        </authorList>
    </citation>
    <scope>NUCLEOTIDE SEQUENCE [LARGE SCALE GENOMIC DNA]</scope>
    <source>
        <strain evidence="5">S-RSF-IL-03</strain>
    </source>
</reference>
<dbReference type="GO" id="GO:0016887">
    <property type="term" value="F:ATP hydrolysis activity"/>
    <property type="evidence" value="ECO:0007669"/>
    <property type="project" value="InterPro"/>
</dbReference>
<dbReference type="InterPro" id="IPR003593">
    <property type="entry name" value="AAA+_ATPase"/>
</dbReference>
<dbReference type="Gene3D" id="3.40.50.300">
    <property type="entry name" value="P-loop containing nucleotide triphosphate hydrolases"/>
    <property type="match status" value="1"/>
</dbReference>
<dbReference type="Pfam" id="PF08352">
    <property type="entry name" value="oligo_HPY"/>
    <property type="match status" value="1"/>
</dbReference>
<keyword evidence="1" id="KW-0813">Transport</keyword>
<dbReference type="GO" id="GO:0015833">
    <property type="term" value="P:peptide transport"/>
    <property type="evidence" value="ECO:0007669"/>
    <property type="project" value="InterPro"/>
</dbReference>
<evidence type="ECO:0000256" key="1">
    <source>
        <dbReference type="ARBA" id="ARBA00022448"/>
    </source>
</evidence>
<dbReference type="Proteomes" id="UP000580839">
    <property type="component" value="Unassembled WGS sequence"/>
</dbReference>
<accession>A0A849SNW6</accession>
<dbReference type="InterPro" id="IPR003439">
    <property type="entry name" value="ABC_transporter-like_ATP-bd"/>
</dbReference>
<gene>
    <name evidence="5" type="ORF">HOP12_02910</name>
</gene>
<sequence length="344" mass="37326">MLEVVGLGKTFTSKRIFAAATQVCAARDVSFRIDRGEAVALVGESGSGKSTIARILLRLETADRGEIRILGEDVLAAEPHRATLAYRGRVQMVFQDPFGSLNPVHSVGHHLERPLVRHGSLNPLHSVAHHLERPLVRHGERLRGSSLHSKVLELLKTVGLDPPEEFVNRYPHELSGGQRQRVAIARALAVEPDILVADEPTSMLDVSIRMGILNLLARLKQARGLAILLITHDLASARYLADRILVLYRGRLVENGPSEQLVDSPAHPYTRALLASIAETSPKLVATGAAQPAPAGPSGLGCPFAARCPDRMEVCSTSDPEPRTLGDRAVRCHLYPPTPLPVRS</sequence>
<dbReference type="SUPFAM" id="SSF52540">
    <property type="entry name" value="P-loop containing nucleoside triphosphate hydrolases"/>
    <property type="match status" value="1"/>
</dbReference>
<evidence type="ECO:0000259" key="4">
    <source>
        <dbReference type="PROSITE" id="PS50893"/>
    </source>
</evidence>
<comment type="caution">
    <text evidence="5">The sequence shown here is derived from an EMBL/GenBank/DDBJ whole genome shotgun (WGS) entry which is preliminary data.</text>
</comment>
<keyword evidence="2" id="KW-0547">Nucleotide-binding</keyword>
<evidence type="ECO:0000256" key="2">
    <source>
        <dbReference type="ARBA" id="ARBA00022741"/>
    </source>
</evidence>
<dbReference type="InterPro" id="IPR013563">
    <property type="entry name" value="Oligopep_ABC_C"/>
</dbReference>
<evidence type="ECO:0000256" key="3">
    <source>
        <dbReference type="ARBA" id="ARBA00022840"/>
    </source>
</evidence>
<dbReference type="NCBIfam" id="TIGR01727">
    <property type="entry name" value="oligo_HPY"/>
    <property type="match status" value="1"/>
</dbReference>
<evidence type="ECO:0000313" key="6">
    <source>
        <dbReference type="Proteomes" id="UP000580839"/>
    </source>
</evidence>
<dbReference type="PROSITE" id="PS00211">
    <property type="entry name" value="ABC_TRANSPORTER_1"/>
    <property type="match status" value="1"/>
</dbReference>
<dbReference type="PANTHER" id="PTHR43776:SF8">
    <property type="entry name" value="ABC TRANSPORTER, ATP-BINDING PROTEIN"/>
    <property type="match status" value="1"/>
</dbReference>